<organism evidence="1 2">
    <name type="scientific">Desertihabitans brevis</name>
    <dbReference type="NCBI Taxonomy" id="2268447"/>
    <lineage>
        <taxon>Bacteria</taxon>
        <taxon>Bacillati</taxon>
        <taxon>Actinomycetota</taxon>
        <taxon>Actinomycetes</taxon>
        <taxon>Propionibacteriales</taxon>
        <taxon>Propionibacteriaceae</taxon>
        <taxon>Desertihabitans</taxon>
    </lineage>
</organism>
<gene>
    <name evidence="1" type="ORF">DT076_15600</name>
</gene>
<evidence type="ECO:0000313" key="1">
    <source>
        <dbReference type="EMBL" id="RCK68645.1"/>
    </source>
</evidence>
<proteinExistence type="predicted"/>
<reference evidence="1 2" key="1">
    <citation type="submission" date="2018-07" db="EMBL/GenBank/DDBJ databases">
        <title>Desertimonas flava gen. nov. sp. nov.</title>
        <authorList>
            <person name="Liu S."/>
        </authorList>
    </citation>
    <scope>NUCLEOTIDE SEQUENCE [LARGE SCALE GENOMIC DNA]</scope>
    <source>
        <strain evidence="1 2">16Sb5-5</strain>
    </source>
</reference>
<protein>
    <submittedName>
        <fullName evidence="1">Uncharacterized protein</fullName>
    </submittedName>
</protein>
<dbReference type="AlphaFoldDB" id="A0A367YRX5"/>
<comment type="caution">
    <text evidence="1">The sequence shown here is derived from an EMBL/GenBank/DDBJ whole genome shotgun (WGS) entry which is preliminary data.</text>
</comment>
<dbReference type="EMBL" id="QOUI01000010">
    <property type="protein sequence ID" value="RCK68645.1"/>
    <property type="molecule type" value="Genomic_DNA"/>
</dbReference>
<keyword evidence="2" id="KW-1185">Reference proteome</keyword>
<sequence length="113" mass="12751">MHAALSEVELGQQNATPGLVTGRCRRGRDGDGKLRETRMVTSFADLLDPLREWRRPRMEEPLTLECRLSAPVADAAGWVPSAPEELRDLRGVGSESWLFYDLDYGQWGMYLSI</sequence>
<dbReference type="Proteomes" id="UP000252770">
    <property type="component" value="Unassembled WGS sequence"/>
</dbReference>
<accession>A0A367YRX5</accession>
<name>A0A367YRX5_9ACTN</name>
<evidence type="ECO:0000313" key="2">
    <source>
        <dbReference type="Proteomes" id="UP000252770"/>
    </source>
</evidence>